<proteinExistence type="predicted"/>
<dbReference type="InterPro" id="IPR022555">
    <property type="entry name" value="DUF2577"/>
</dbReference>
<sequence>MPDAVELLKTLKKAAVEAVEATKPVQVCYGKVTGTSPLKILVDQKLTLGEGQLVLTRNVIDYEMDISVSHWTVAETKHTHPVTSGGTATATSHRHQYKGKKKITVHNALQNGDAVVLIREQGGQKYIVIDRIKPIPKTEGEWV</sequence>
<dbReference type="RefSeq" id="WP_154276894.1">
    <property type="nucleotide sequence ID" value="NZ_WKQN01000004.1"/>
</dbReference>
<protein>
    <submittedName>
        <fullName evidence="1">DUF2577 domain-containing protein</fullName>
    </submittedName>
</protein>
<dbReference type="EMBL" id="WKQN01000004">
    <property type="protein sequence ID" value="MSC62982.1"/>
    <property type="molecule type" value="Genomic_DNA"/>
</dbReference>
<reference evidence="1 2" key="1">
    <citation type="journal article" date="2019" name="Nat. Med.">
        <title>A library of human gut bacterial isolates paired with longitudinal multiomics data enables mechanistic microbiome research.</title>
        <authorList>
            <person name="Poyet M."/>
            <person name="Groussin M."/>
            <person name="Gibbons S.M."/>
            <person name="Avila-Pacheco J."/>
            <person name="Jiang X."/>
            <person name="Kearney S.M."/>
            <person name="Perrotta A.R."/>
            <person name="Berdy B."/>
            <person name="Zhao S."/>
            <person name="Lieberman T.D."/>
            <person name="Swanson P.K."/>
            <person name="Smith M."/>
            <person name="Roesemann S."/>
            <person name="Alexander J.E."/>
            <person name="Rich S.A."/>
            <person name="Livny J."/>
            <person name="Vlamakis H."/>
            <person name="Clish C."/>
            <person name="Bullock K."/>
            <person name="Deik A."/>
            <person name="Scott J."/>
            <person name="Pierce K.A."/>
            <person name="Xavier R.J."/>
            <person name="Alm E.J."/>
        </authorList>
    </citation>
    <scope>NUCLEOTIDE SEQUENCE [LARGE SCALE GENOMIC DNA]</scope>
    <source>
        <strain evidence="1 2">BIOML-A1</strain>
    </source>
</reference>
<evidence type="ECO:0000313" key="1">
    <source>
        <dbReference type="EMBL" id="MSC62982.1"/>
    </source>
</evidence>
<organism evidence="1 2">
    <name type="scientific">Faecalibacterium prausnitzii</name>
    <dbReference type="NCBI Taxonomy" id="853"/>
    <lineage>
        <taxon>Bacteria</taxon>
        <taxon>Bacillati</taxon>
        <taxon>Bacillota</taxon>
        <taxon>Clostridia</taxon>
        <taxon>Eubacteriales</taxon>
        <taxon>Oscillospiraceae</taxon>
        <taxon>Faecalibacterium</taxon>
    </lineage>
</organism>
<dbReference type="Proteomes" id="UP000461506">
    <property type="component" value="Unassembled WGS sequence"/>
</dbReference>
<gene>
    <name evidence="1" type="ORF">GKD95_06445</name>
</gene>
<comment type="caution">
    <text evidence="1">The sequence shown here is derived from an EMBL/GenBank/DDBJ whole genome shotgun (WGS) entry which is preliminary data.</text>
</comment>
<name>A0A844DNF8_9FIRM</name>
<dbReference type="Pfam" id="PF10844">
    <property type="entry name" value="DUF2577"/>
    <property type="match status" value="1"/>
</dbReference>
<accession>A0A844DNF8</accession>
<dbReference type="AlphaFoldDB" id="A0A844DNF8"/>
<evidence type="ECO:0000313" key="2">
    <source>
        <dbReference type="Proteomes" id="UP000461506"/>
    </source>
</evidence>